<evidence type="ECO:0000313" key="3">
    <source>
        <dbReference type="Proteomes" id="UP000256900"/>
    </source>
</evidence>
<feature type="non-terminal residue" evidence="1">
    <location>
        <position position="26"/>
    </location>
</feature>
<gene>
    <name evidence="2" type="ORF">DES32_0001</name>
    <name evidence="1" type="ORF">DES32_2902</name>
</gene>
<proteinExistence type="predicted"/>
<evidence type="ECO:0000313" key="2">
    <source>
        <dbReference type="EMBL" id="REF88796.1"/>
    </source>
</evidence>
<dbReference type="EMBL" id="QUMO01000005">
    <property type="protein sequence ID" value="REF84057.1"/>
    <property type="molecule type" value="Genomic_DNA"/>
</dbReference>
<organism evidence="1 3">
    <name type="scientific">Methylovirgula ligni</name>
    <dbReference type="NCBI Taxonomy" id="569860"/>
    <lineage>
        <taxon>Bacteria</taxon>
        <taxon>Pseudomonadati</taxon>
        <taxon>Pseudomonadota</taxon>
        <taxon>Alphaproteobacteria</taxon>
        <taxon>Hyphomicrobiales</taxon>
        <taxon>Beijerinckiaceae</taxon>
        <taxon>Methylovirgula</taxon>
    </lineage>
</organism>
<name>A0A3D9YNB4_9HYPH</name>
<accession>A0A3D9YNB4</accession>
<comment type="caution">
    <text evidence="1">The sequence shown here is derived from an EMBL/GenBank/DDBJ whole genome shotgun (WGS) entry which is preliminary data.</text>
</comment>
<dbReference type="EMBL" id="QUMO01000001">
    <property type="protein sequence ID" value="REF88796.1"/>
    <property type="molecule type" value="Genomic_DNA"/>
</dbReference>
<dbReference type="Proteomes" id="UP000256900">
    <property type="component" value="Unassembled WGS sequence"/>
</dbReference>
<keyword evidence="3" id="KW-1185">Reference proteome</keyword>
<protein>
    <submittedName>
        <fullName evidence="1">Uncharacterized protein</fullName>
    </submittedName>
</protein>
<reference evidence="1 3" key="1">
    <citation type="submission" date="2018-08" db="EMBL/GenBank/DDBJ databases">
        <title>Genomic Encyclopedia of Type Strains, Phase IV (KMG-IV): sequencing the most valuable type-strain genomes for metagenomic binning, comparative biology and taxonomic classification.</title>
        <authorList>
            <person name="Goeker M."/>
        </authorList>
    </citation>
    <scope>NUCLEOTIDE SEQUENCE [LARGE SCALE GENOMIC DNA]</scope>
    <source>
        <strain evidence="1 3">BW863</strain>
    </source>
</reference>
<sequence length="26" mass="2573">MSDPVSAASATVAASLSPVDLFLHAD</sequence>
<evidence type="ECO:0000313" key="1">
    <source>
        <dbReference type="EMBL" id="REF84057.1"/>
    </source>
</evidence>
<dbReference type="AlphaFoldDB" id="A0A3D9YNB4"/>